<feature type="compositionally biased region" description="Low complexity" evidence="1">
    <location>
        <begin position="69"/>
        <end position="81"/>
    </location>
</feature>
<feature type="compositionally biased region" description="Low complexity" evidence="1">
    <location>
        <begin position="90"/>
        <end position="115"/>
    </location>
</feature>
<feature type="compositionally biased region" description="Low complexity" evidence="1">
    <location>
        <begin position="1"/>
        <end position="16"/>
    </location>
</feature>
<accession>A0A226EHZ8</accession>
<dbReference type="PANTHER" id="PTHR21020:SF0">
    <property type="entry name" value="ZINC FINGER PROTEIN 800"/>
    <property type="match status" value="1"/>
</dbReference>
<dbReference type="Proteomes" id="UP000198287">
    <property type="component" value="Unassembled WGS sequence"/>
</dbReference>
<evidence type="ECO:0000313" key="3">
    <source>
        <dbReference type="EMBL" id="OXA57323.1"/>
    </source>
</evidence>
<reference evidence="3 4" key="1">
    <citation type="submission" date="2015-12" db="EMBL/GenBank/DDBJ databases">
        <title>The genome of Folsomia candida.</title>
        <authorList>
            <person name="Faddeeva A."/>
            <person name="Derks M.F."/>
            <person name="Anvar Y."/>
            <person name="Smit S."/>
            <person name="Van Straalen N."/>
            <person name="Roelofs D."/>
        </authorList>
    </citation>
    <scope>NUCLEOTIDE SEQUENCE [LARGE SCALE GENOMIC DNA]</scope>
    <source>
        <strain evidence="3 4">VU population</strain>
        <tissue evidence="3">Whole body</tissue>
    </source>
</reference>
<keyword evidence="4" id="KW-1185">Reference proteome</keyword>
<proteinExistence type="predicted"/>
<feature type="compositionally biased region" description="Polar residues" evidence="1">
    <location>
        <begin position="124"/>
        <end position="147"/>
    </location>
</feature>
<protein>
    <recommendedName>
        <fullName evidence="2">C2H2-type domain-containing protein</fullName>
    </recommendedName>
</protein>
<evidence type="ECO:0000256" key="1">
    <source>
        <dbReference type="SAM" id="MobiDB-lite"/>
    </source>
</evidence>
<feature type="region of interest" description="Disordered" evidence="1">
    <location>
        <begin position="651"/>
        <end position="679"/>
    </location>
</feature>
<gene>
    <name evidence="3" type="ORF">Fcan01_08437</name>
</gene>
<dbReference type="InterPro" id="IPR039149">
    <property type="entry name" value="ZNF800"/>
</dbReference>
<dbReference type="PANTHER" id="PTHR21020">
    <property type="entry name" value="ZINC FINGER PROTEIN 800"/>
    <property type="match status" value="1"/>
</dbReference>
<evidence type="ECO:0000313" key="4">
    <source>
        <dbReference type="Proteomes" id="UP000198287"/>
    </source>
</evidence>
<name>A0A226EHZ8_FOLCA</name>
<feature type="region of interest" description="Disordered" evidence="1">
    <location>
        <begin position="1"/>
        <end position="25"/>
    </location>
</feature>
<evidence type="ECO:0000259" key="2">
    <source>
        <dbReference type="Pfam" id="PF13912"/>
    </source>
</evidence>
<dbReference type="OrthoDB" id="10066279at2759"/>
<dbReference type="EMBL" id="LNIX01000003">
    <property type="protein sequence ID" value="OXA57323.1"/>
    <property type="molecule type" value="Genomic_DNA"/>
</dbReference>
<feature type="compositionally biased region" description="Polar residues" evidence="1">
    <location>
        <begin position="157"/>
        <end position="172"/>
    </location>
</feature>
<dbReference type="AlphaFoldDB" id="A0A226EHZ8"/>
<feature type="domain" description="C2H2-type" evidence="2">
    <location>
        <begin position="405"/>
        <end position="424"/>
    </location>
</feature>
<dbReference type="InterPro" id="IPR013087">
    <property type="entry name" value="Znf_C2H2_type"/>
</dbReference>
<dbReference type="Pfam" id="PF13912">
    <property type="entry name" value="zf-C2H2_6"/>
    <property type="match status" value="1"/>
</dbReference>
<comment type="caution">
    <text evidence="3">The sequence shown here is derived from an EMBL/GenBank/DDBJ whole genome shotgun (WGS) entry which is preliminary data.</text>
</comment>
<feature type="compositionally biased region" description="Polar residues" evidence="1">
    <location>
        <begin position="655"/>
        <end position="677"/>
    </location>
</feature>
<organism evidence="3 4">
    <name type="scientific">Folsomia candida</name>
    <name type="common">Springtail</name>
    <dbReference type="NCBI Taxonomy" id="158441"/>
    <lineage>
        <taxon>Eukaryota</taxon>
        <taxon>Metazoa</taxon>
        <taxon>Ecdysozoa</taxon>
        <taxon>Arthropoda</taxon>
        <taxon>Hexapoda</taxon>
        <taxon>Collembola</taxon>
        <taxon>Entomobryomorpha</taxon>
        <taxon>Isotomoidea</taxon>
        <taxon>Isotomidae</taxon>
        <taxon>Proisotominae</taxon>
        <taxon>Folsomia</taxon>
    </lineage>
</organism>
<sequence length="764" mass="83940">MGKKTVSIKTTTKSGGHSTVKKPTTTKLAIKMKKILPQSKVKGKTIVKKLTATIASPTKKLQKAKTKKPSASASTPPTFSKPKSHKKKQPQQTGKSLSSTSIKSTSTNNNSRSILPSPGCKINPHQQSVSSNSSLRGSTRTNINGNLSHPVRKKPNSDTNPAGSGISKPTSDKSLLNVRHDVHIHGFSCLSNTVQKATPRVKNLLLNECDFIMECRFCRNLFRSLPNFIQHKFSFCKNLFHPAAESGCSQFIGNSSKPSRDIDLQYYFVPSPATTKIMPSSPNEKTLTNGSSATVECSNNMTMEYNTTSSSVAAAGHDDNEATSVQIGDTETRSAASLYKNIEQLNEERETGGNGEFGAETVKLALRPVPGRSDSVMFQNKIEADRSVSQRKMIEKNITNQFTDICDICKTVFNTEKALRQHRRDAPDCVKQSSSKYSSAIDTGNSINDAIELEHNGSSTKRKSFPFRKTLDNPSNCPQGLSFTEDVQFPCYICSRVYQSQQDYYDHFVVERCGRVKSIADRPPRIGIEAQHYYKKISKPREPFNTTKPTEFDNIEHMLTKEDTVTDSAVDVNCNIPANSSNIESKLMYPLSADSTSNQLNGIRKQDTASNNTTKSTCNASLNLQNNDACTNNDHTYVSNIQTVSSLEEFEGNQDQETVSDMTDSGVSSGSANGTSDDQFEVDGQVVESSSSMDADYLLTVGASPTVLNSCSSTNRPSKRKSLNMIDDRVLVPKNKNLKPGNLEAVQMLKRVSIRNLRKSKTLI</sequence>
<feature type="region of interest" description="Disordered" evidence="1">
    <location>
        <begin position="38"/>
        <end position="172"/>
    </location>
</feature>